<dbReference type="AlphaFoldDB" id="A0A8J7QE11"/>
<sequence length="127" mass="14819">MFAFFIVNESWLEMPLELSNIIKDGKSIYFIRQRSGGPFIHLYAPLEFQEKNCNYLPSGFPGLHGNYWDYERETHVKTSSQIKKVYKEAIRFAKKGSQKVTTNQRTYYICQNTIHRLGSTLLLGSPF</sequence>
<accession>A0A8J7QE11</accession>
<reference evidence="1" key="1">
    <citation type="submission" date="2021-03" db="EMBL/GenBank/DDBJ databases">
        <authorList>
            <person name="Wang G."/>
        </authorList>
    </citation>
    <scope>NUCLEOTIDE SEQUENCE</scope>
    <source>
        <strain evidence="1">KCTC 12899</strain>
    </source>
</reference>
<evidence type="ECO:0000313" key="1">
    <source>
        <dbReference type="EMBL" id="MBO1317378.1"/>
    </source>
</evidence>
<dbReference type="EMBL" id="JAFREP010000002">
    <property type="protein sequence ID" value="MBO1317378.1"/>
    <property type="molecule type" value="Genomic_DNA"/>
</dbReference>
<comment type="caution">
    <text evidence="1">The sequence shown here is derived from an EMBL/GenBank/DDBJ whole genome shotgun (WGS) entry which is preliminary data.</text>
</comment>
<dbReference type="RefSeq" id="WP_207856614.1">
    <property type="nucleotide sequence ID" value="NZ_JAFREP010000002.1"/>
</dbReference>
<proteinExistence type="predicted"/>
<gene>
    <name evidence="1" type="ORF">J3U88_02820</name>
</gene>
<protein>
    <submittedName>
        <fullName evidence="1">Uncharacterized protein</fullName>
    </submittedName>
</protein>
<name>A0A8J7QE11_9BACT</name>
<keyword evidence="2" id="KW-1185">Reference proteome</keyword>
<organism evidence="1 2">
    <name type="scientific">Acanthopleuribacter pedis</name>
    <dbReference type="NCBI Taxonomy" id="442870"/>
    <lineage>
        <taxon>Bacteria</taxon>
        <taxon>Pseudomonadati</taxon>
        <taxon>Acidobacteriota</taxon>
        <taxon>Holophagae</taxon>
        <taxon>Acanthopleuribacterales</taxon>
        <taxon>Acanthopleuribacteraceae</taxon>
        <taxon>Acanthopleuribacter</taxon>
    </lineage>
</organism>
<dbReference type="Proteomes" id="UP000664417">
    <property type="component" value="Unassembled WGS sequence"/>
</dbReference>
<evidence type="ECO:0000313" key="2">
    <source>
        <dbReference type="Proteomes" id="UP000664417"/>
    </source>
</evidence>